<protein>
    <submittedName>
        <fullName evidence="1">Uncharacterized protein</fullName>
    </submittedName>
</protein>
<dbReference type="AlphaFoldDB" id="W0A8U5"/>
<organism evidence="1 2">
    <name type="scientific">Sphingomonas sanxanigenens DSM 19645 = NX02</name>
    <dbReference type="NCBI Taxonomy" id="1123269"/>
    <lineage>
        <taxon>Bacteria</taxon>
        <taxon>Pseudomonadati</taxon>
        <taxon>Pseudomonadota</taxon>
        <taxon>Alphaproteobacteria</taxon>
        <taxon>Sphingomonadales</taxon>
        <taxon>Sphingomonadaceae</taxon>
        <taxon>Sphingomonas</taxon>
    </lineage>
</organism>
<reference evidence="1 2" key="1">
    <citation type="submission" date="2013-07" db="EMBL/GenBank/DDBJ databases">
        <title>Completed genome of Sphingomonas sanxanigenens NX02.</title>
        <authorList>
            <person name="Ma T."/>
            <person name="Huang H."/>
            <person name="Wu M."/>
            <person name="Li X."/>
            <person name="Li G."/>
        </authorList>
    </citation>
    <scope>NUCLEOTIDE SEQUENCE [LARGE SCALE GENOMIC DNA]</scope>
    <source>
        <strain evidence="1 2">NX02</strain>
    </source>
</reference>
<gene>
    <name evidence="1" type="ORF">NX02_01615</name>
</gene>
<dbReference type="RefSeq" id="WP_025290457.1">
    <property type="nucleotide sequence ID" value="NZ_CP006644.1"/>
</dbReference>
<dbReference type="OrthoDB" id="7452659at2"/>
<proteinExistence type="predicted"/>
<dbReference type="KEGG" id="ssan:NX02_01615"/>
<dbReference type="HOGENOM" id="CLU_2828985_0_0_5"/>
<dbReference type="InterPro" id="IPR043856">
    <property type="entry name" value="DUF5818"/>
</dbReference>
<dbReference type="EMBL" id="CP006644">
    <property type="protein sequence ID" value="AHE52085.1"/>
    <property type="molecule type" value="Genomic_DNA"/>
</dbReference>
<dbReference type="Proteomes" id="UP000018851">
    <property type="component" value="Chromosome"/>
</dbReference>
<keyword evidence="2" id="KW-1185">Reference proteome</keyword>
<dbReference type="PATRIC" id="fig|1123269.5.peg.327"/>
<evidence type="ECO:0000313" key="1">
    <source>
        <dbReference type="EMBL" id="AHE52085.1"/>
    </source>
</evidence>
<dbReference type="STRING" id="1123269.NX02_01615"/>
<accession>W0A8U5</accession>
<sequence length="74" mass="7855">MSAPGDPVDETGTLVRDGGGFVLRRDRGGRWLLNLHRVPVDHIEKRVRIVGVMAGADLVDVEGVAPADDAAGPR</sequence>
<evidence type="ECO:0000313" key="2">
    <source>
        <dbReference type="Proteomes" id="UP000018851"/>
    </source>
</evidence>
<dbReference type="eggNOG" id="ENOG5031C0Q">
    <property type="taxonomic scope" value="Bacteria"/>
</dbReference>
<name>W0A8U5_9SPHN</name>
<dbReference type="Pfam" id="PF19135">
    <property type="entry name" value="DUF5818"/>
    <property type="match status" value="1"/>
</dbReference>